<sequence>MKSKINLKLYMLLILCTTFIFGFSYIGNVVYGKAFNNSDDFAMNTKIGSIDISEMSRVEALQHLINEKKKWDEETKITLQYKEKSAQIDMIIYDIQLDKSIESSKSGMENSLIVQVDEDRLENFLIEISSELANDAFDIQQLKMDLLIYAERLENGNHLLNLLDYLPYEMDEEIVSEATAKLDGVDHAITKWTNKLSVIDIQPHAQVSLLEILEEHKLTSLNQNTLSIISSTIYRTLLSTNFEITERHISRSKPNDVEAGYEAKIDQQKNMDFIFMNPNDQKYSLEFKYLDNLLYVSLKGSKFLYQYNISITDSETFQPKRIVQYDAKLPLNTEKTVREGVPGVIVKVSREILDDAGQPLKKESISEDFYLPIHEVIVSSLYVKEKNANSADEPFENGADQNNNDEESDQNPSDNDQDEIEEQLGDDVQDNESDLWGKPNESLK</sequence>
<dbReference type="PANTHER" id="PTHR35788">
    <property type="entry name" value="EXPORTED PROTEIN-RELATED"/>
    <property type="match status" value="1"/>
</dbReference>
<evidence type="ECO:0000259" key="3">
    <source>
        <dbReference type="Pfam" id="PF07501"/>
    </source>
</evidence>
<name>A0ABS4RE00_9BACI</name>
<feature type="compositionally biased region" description="Acidic residues" evidence="2">
    <location>
        <begin position="403"/>
        <end position="433"/>
    </location>
</feature>
<dbReference type="InterPro" id="IPR052913">
    <property type="entry name" value="Glycopeptide_resist_protein"/>
</dbReference>
<dbReference type="EMBL" id="JAGIKZ010000004">
    <property type="protein sequence ID" value="MBP2240596.1"/>
    <property type="molecule type" value="Genomic_DNA"/>
</dbReference>
<evidence type="ECO:0000256" key="2">
    <source>
        <dbReference type="SAM" id="MobiDB-lite"/>
    </source>
</evidence>
<evidence type="ECO:0000313" key="5">
    <source>
        <dbReference type="Proteomes" id="UP001519293"/>
    </source>
</evidence>
<proteinExistence type="predicted"/>
<reference evidence="4 5" key="1">
    <citation type="submission" date="2021-03" db="EMBL/GenBank/DDBJ databases">
        <title>Genomic Encyclopedia of Type Strains, Phase IV (KMG-IV): sequencing the most valuable type-strain genomes for metagenomic binning, comparative biology and taxonomic classification.</title>
        <authorList>
            <person name="Goeker M."/>
        </authorList>
    </citation>
    <scope>NUCLEOTIDE SEQUENCE [LARGE SCALE GENOMIC DNA]</scope>
    <source>
        <strain evidence="4 5">DSM 26675</strain>
    </source>
</reference>
<feature type="region of interest" description="Disordered" evidence="2">
    <location>
        <begin position="391"/>
        <end position="444"/>
    </location>
</feature>
<feature type="domain" description="G5" evidence="3">
    <location>
        <begin position="312"/>
        <end position="377"/>
    </location>
</feature>
<evidence type="ECO:0000256" key="1">
    <source>
        <dbReference type="ARBA" id="ARBA00022729"/>
    </source>
</evidence>
<dbReference type="InterPro" id="IPR007391">
    <property type="entry name" value="Vancomycin_resist_VanW"/>
</dbReference>
<dbReference type="Pfam" id="PF04294">
    <property type="entry name" value="VanW"/>
    <property type="match status" value="1"/>
</dbReference>
<protein>
    <recommendedName>
        <fullName evidence="3">G5 domain-containing protein</fullName>
    </recommendedName>
</protein>
<comment type="caution">
    <text evidence="4">The sequence shown here is derived from an EMBL/GenBank/DDBJ whole genome shotgun (WGS) entry which is preliminary data.</text>
</comment>
<dbReference type="InterPro" id="IPR011098">
    <property type="entry name" value="G5_dom"/>
</dbReference>
<accession>A0ABS4RE00</accession>
<gene>
    <name evidence="4" type="ORF">J2Z40_001153</name>
</gene>
<dbReference type="RefSeq" id="WP_066396407.1">
    <property type="nucleotide sequence ID" value="NZ_JAGIKZ010000004.1"/>
</dbReference>
<dbReference type="PANTHER" id="PTHR35788:SF1">
    <property type="entry name" value="EXPORTED PROTEIN"/>
    <property type="match status" value="1"/>
</dbReference>
<organism evidence="4 5">
    <name type="scientific">Cytobacillus eiseniae</name>
    <dbReference type="NCBI Taxonomy" id="762947"/>
    <lineage>
        <taxon>Bacteria</taxon>
        <taxon>Bacillati</taxon>
        <taxon>Bacillota</taxon>
        <taxon>Bacilli</taxon>
        <taxon>Bacillales</taxon>
        <taxon>Bacillaceae</taxon>
        <taxon>Cytobacillus</taxon>
    </lineage>
</organism>
<keyword evidence="1" id="KW-0732">Signal</keyword>
<keyword evidence="5" id="KW-1185">Reference proteome</keyword>
<dbReference type="Proteomes" id="UP001519293">
    <property type="component" value="Unassembled WGS sequence"/>
</dbReference>
<evidence type="ECO:0000313" key="4">
    <source>
        <dbReference type="EMBL" id="MBP2240596.1"/>
    </source>
</evidence>
<dbReference type="Pfam" id="PF07501">
    <property type="entry name" value="G5"/>
    <property type="match status" value="1"/>
</dbReference>